<feature type="compositionally biased region" description="Low complexity" evidence="1">
    <location>
        <begin position="41"/>
        <end position="75"/>
    </location>
</feature>
<protein>
    <submittedName>
        <fullName evidence="3">Uncharacterized protein</fullName>
    </submittedName>
</protein>
<organism evidence="3 4">
    <name type="scientific">Hymenobacter yonginensis</name>
    <dbReference type="NCBI Taxonomy" id="748197"/>
    <lineage>
        <taxon>Bacteria</taxon>
        <taxon>Pseudomonadati</taxon>
        <taxon>Bacteroidota</taxon>
        <taxon>Cytophagia</taxon>
        <taxon>Cytophagales</taxon>
        <taxon>Hymenobacteraceae</taxon>
        <taxon>Hymenobacter</taxon>
    </lineage>
</organism>
<gene>
    <name evidence="3" type="ORF">O9Z63_01130</name>
</gene>
<evidence type="ECO:0000313" key="3">
    <source>
        <dbReference type="EMBL" id="WBO84859.1"/>
    </source>
</evidence>
<evidence type="ECO:0000256" key="1">
    <source>
        <dbReference type="SAM" id="MobiDB-lite"/>
    </source>
</evidence>
<feature type="region of interest" description="Disordered" evidence="1">
    <location>
        <begin position="30"/>
        <end position="81"/>
    </location>
</feature>
<accession>A0ABY7PP61</accession>
<feature type="signal peptide" evidence="2">
    <location>
        <begin position="1"/>
        <end position="23"/>
    </location>
</feature>
<keyword evidence="4" id="KW-1185">Reference proteome</keyword>
<feature type="chain" id="PRO_5047430569" evidence="2">
    <location>
        <begin position="24"/>
        <end position="309"/>
    </location>
</feature>
<evidence type="ECO:0000256" key="2">
    <source>
        <dbReference type="SAM" id="SignalP"/>
    </source>
</evidence>
<reference evidence="3 4" key="1">
    <citation type="journal article" date="2011" name="Int. J. Syst. Evol. Microbiol.">
        <title>Hymenobacter yonginensis sp. nov., isolated from a mesotrophic artificial lake.</title>
        <authorList>
            <person name="Joung Y."/>
            <person name="Cho S.H."/>
            <person name="Kim H."/>
            <person name="Kim S.B."/>
            <person name="Joh K."/>
        </authorList>
    </citation>
    <scope>NUCLEOTIDE SEQUENCE [LARGE SCALE GENOMIC DNA]</scope>
    <source>
        <strain evidence="3 4">KCTC 22745</strain>
    </source>
</reference>
<evidence type="ECO:0000313" key="4">
    <source>
        <dbReference type="Proteomes" id="UP001211872"/>
    </source>
</evidence>
<dbReference type="Proteomes" id="UP001211872">
    <property type="component" value="Chromosome"/>
</dbReference>
<dbReference type="RefSeq" id="WP_270127423.1">
    <property type="nucleotide sequence ID" value="NZ_CP115396.1"/>
</dbReference>
<keyword evidence="2" id="KW-0732">Signal</keyword>
<proteinExistence type="predicted"/>
<dbReference type="EMBL" id="CP115396">
    <property type="protein sequence ID" value="WBO84859.1"/>
    <property type="molecule type" value="Genomic_DNA"/>
</dbReference>
<sequence length="309" mass="33004">MLFRSALLLSLGLGLAAPAVVQAQQAPRELNTLPPAPPTSRPAAAAPVAAPDTTRPAAPRQLAAPPAAPTTQPQQAPLPPAATTRYSVGLKTGQVYKGFDVLVKQPLLGRPYVLLDGQQRFEMDQVRYYEDETGFYVRTTLPGRSSRESTLRRDKVGRISLYSITSTQYAGNGMGGFGGYGRYGGFGGYPYGFGGPMYRTTKTEYFSKDNGPIENLNVRTLALATADNQAATSLLLQARQYQTYTTLSYVAAGGLLVAGLVQSLNPNSNGPSISPLVYASLPLMIVPLVLGGKTQNNVRQAISLYNRGQ</sequence>
<name>A0ABY7PP61_9BACT</name>